<proteinExistence type="predicted"/>
<evidence type="ECO:0000313" key="1">
    <source>
        <dbReference type="EMBL" id="GLS45863.1"/>
    </source>
</evidence>
<reference evidence="2" key="1">
    <citation type="journal article" date="2019" name="Int. J. Syst. Evol. Microbiol.">
        <title>The Global Catalogue of Microorganisms (GCM) 10K type strain sequencing project: providing services to taxonomists for standard genome sequencing and annotation.</title>
        <authorList>
            <consortium name="The Broad Institute Genomics Platform"/>
            <consortium name="The Broad Institute Genome Sequencing Center for Infectious Disease"/>
            <person name="Wu L."/>
            <person name="Ma J."/>
        </authorList>
    </citation>
    <scope>NUCLEOTIDE SEQUENCE [LARGE SCALE GENOMIC DNA]</scope>
    <source>
        <strain evidence="2">NBRC 107710</strain>
    </source>
</reference>
<protein>
    <submittedName>
        <fullName evidence="1">Uncharacterized protein</fullName>
    </submittedName>
</protein>
<accession>A0ABQ6DC16</accession>
<evidence type="ECO:0000313" key="2">
    <source>
        <dbReference type="Proteomes" id="UP001156881"/>
    </source>
</evidence>
<dbReference type="Proteomes" id="UP001156881">
    <property type="component" value="Unassembled WGS sequence"/>
</dbReference>
<comment type="caution">
    <text evidence="1">The sequence shown here is derived from an EMBL/GenBank/DDBJ whole genome shotgun (WGS) entry which is preliminary data.</text>
</comment>
<name>A0ABQ6DC16_9HYPH</name>
<organism evidence="1 2">
    <name type="scientific">Methylobacterium brachythecii</name>
    <dbReference type="NCBI Taxonomy" id="1176177"/>
    <lineage>
        <taxon>Bacteria</taxon>
        <taxon>Pseudomonadati</taxon>
        <taxon>Pseudomonadota</taxon>
        <taxon>Alphaproteobacteria</taxon>
        <taxon>Hyphomicrobiales</taxon>
        <taxon>Methylobacteriaceae</taxon>
        <taxon>Methylobacterium</taxon>
    </lineage>
</organism>
<sequence length="59" mass="5998">MGPALVPHGDGAMGMGPWGWGHGDGAMGMGPWGWGHGDGAMGMVMRPNAIGGVEPDLRR</sequence>
<dbReference type="EMBL" id="BSPG01000029">
    <property type="protein sequence ID" value="GLS45863.1"/>
    <property type="molecule type" value="Genomic_DNA"/>
</dbReference>
<gene>
    <name evidence="1" type="ORF">GCM10007884_38540</name>
</gene>
<keyword evidence="2" id="KW-1185">Reference proteome</keyword>